<evidence type="ECO:0000256" key="6">
    <source>
        <dbReference type="HAMAP-Rule" id="MF_00801"/>
    </source>
</evidence>
<keyword evidence="5 6" id="KW-0378">Hydrolase</keyword>
<keyword evidence="2 6" id="KW-0963">Cytoplasm</keyword>
<keyword evidence="3 6" id="KW-0540">Nuclease</keyword>
<proteinExistence type="inferred from homology"/>
<comment type="caution">
    <text evidence="7">The sequence shown here is derived from an EMBL/GenBank/DDBJ whole genome shotgun (WGS) entry which is preliminary data.</text>
</comment>
<sequence length="229" mass="25537">MSYDDTTPPRWEMTVAEARTVQQELRERLIAHPPAGFAPRWIAGADVSMERFSHFGHAALVVLDAQTLAVAETATAEEELRFPYVPGYLSFRELPPLHACWERLAAKPDLVVFDGQGYAHPRRFGLACHGGVLWDVPTIGCAKTLLVGEHGELGMERGDTAPLIHKDEVVGMAVRTRDGTKPVYVSAGHRMDLATAVEWVLRLSRFRLPETTRHAHAVVNDLRRARKTE</sequence>
<dbReference type="Pfam" id="PF04493">
    <property type="entry name" value="Endonuclease_5"/>
    <property type="match status" value="1"/>
</dbReference>
<dbReference type="AlphaFoldDB" id="A0A841GZE4"/>
<dbReference type="PANTHER" id="PTHR28511:SF1">
    <property type="entry name" value="ENDONUCLEASE V"/>
    <property type="match status" value="1"/>
</dbReference>
<keyword evidence="8" id="KW-1185">Reference proteome</keyword>
<name>A0A841GZE4_9BACT</name>
<gene>
    <name evidence="6" type="primary">nfi</name>
    <name evidence="7" type="ORF">HNQ61_002700</name>
</gene>
<keyword evidence="6" id="KW-0227">DNA damage</keyword>
<keyword evidence="4 6" id="KW-0255">Endonuclease</keyword>
<dbReference type="CDD" id="cd06559">
    <property type="entry name" value="Endonuclease_V"/>
    <property type="match status" value="1"/>
</dbReference>
<feature type="binding site" evidence="6">
    <location>
        <position position="46"/>
    </location>
    <ligand>
        <name>Mg(2+)</name>
        <dbReference type="ChEBI" id="CHEBI:18420"/>
    </ligand>
</feature>
<comment type="cofactor">
    <cofactor evidence="6">
        <name>Mg(2+)</name>
        <dbReference type="ChEBI" id="CHEBI:18420"/>
    </cofactor>
</comment>
<dbReference type="Gene3D" id="3.30.2170.10">
    <property type="entry name" value="archaeoglobus fulgidus dsm 4304 superfamily"/>
    <property type="match status" value="1"/>
</dbReference>
<keyword evidence="6" id="KW-0479">Metal-binding</keyword>
<dbReference type="InterPro" id="IPR007581">
    <property type="entry name" value="Endonuclease-V"/>
</dbReference>
<comment type="function">
    <text evidence="6">DNA repair enzyme involved in the repair of deaminated bases. Selectively cleaves double-stranded DNA at the second phosphodiester bond 3' to a deoxyinosine leaving behind the intact lesion on the nicked DNA.</text>
</comment>
<accession>A0A841GZE4</accession>
<dbReference type="GO" id="GO:0003727">
    <property type="term" value="F:single-stranded RNA binding"/>
    <property type="evidence" value="ECO:0007669"/>
    <property type="project" value="TreeGrafter"/>
</dbReference>
<dbReference type="GO" id="GO:0006281">
    <property type="term" value="P:DNA repair"/>
    <property type="evidence" value="ECO:0007669"/>
    <property type="project" value="UniProtKB-UniRule"/>
</dbReference>
<comment type="catalytic activity">
    <reaction evidence="6">
        <text>Endonucleolytic cleavage at apurinic or apyrimidinic sites to products with a 5'-phosphate.</text>
        <dbReference type="EC" id="3.1.21.7"/>
    </reaction>
</comment>
<protein>
    <recommendedName>
        <fullName evidence="6">Endonuclease V</fullName>
        <ecNumber evidence="6">3.1.21.7</ecNumber>
    </recommendedName>
    <alternativeName>
        <fullName evidence="6">Deoxyinosine 3'endonuclease</fullName>
    </alternativeName>
    <alternativeName>
        <fullName evidence="6">Deoxyribonuclease V</fullName>
        <shortName evidence="6">DNase V</shortName>
    </alternativeName>
</protein>
<evidence type="ECO:0000256" key="2">
    <source>
        <dbReference type="ARBA" id="ARBA00022490"/>
    </source>
</evidence>
<keyword evidence="6" id="KW-0460">Magnesium</keyword>
<feature type="binding site" evidence="6">
    <location>
        <position position="114"/>
    </location>
    <ligand>
        <name>Mg(2+)</name>
        <dbReference type="ChEBI" id="CHEBI:18420"/>
    </ligand>
</feature>
<dbReference type="EC" id="3.1.21.7" evidence="6"/>
<evidence type="ECO:0000313" key="7">
    <source>
        <dbReference type="EMBL" id="MBB6071078.1"/>
    </source>
</evidence>
<evidence type="ECO:0000256" key="1">
    <source>
        <dbReference type="ARBA" id="ARBA00004496"/>
    </source>
</evidence>
<dbReference type="GO" id="GO:0005737">
    <property type="term" value="C:cytoplasm"/>
    <property type="evidence" value="ECO:0007669"/>
    <property type="project" value="UniProtKB-SubCell"/>
</dbReference>
<reference evidence="7 8" key="1">
    <citation type="submission" date="2020-08" db="EMBL/GenBank/DDBJ databases">
        <title>Genomic Encyclopedia of Type Strains, Phase IV (KMG-IV): sequencing the most valuable type-strain genomes for metagenomic binning, comparative biology and taxonomic classification.</title>
        <authorList>
            <person name="Goeker M."/>
        </authorList>
    </citation>
    <scope>NUCLEOTIDE SEQUENCE [LARGE SCALE GENOMIC DNA]</scope>
    <source>
        <strain evidence="7 8">DSM 29007</strain>
    </source>
</reference>
<keyword evidence="6" id="KW-0234">DNA repair</keyword>
<dbReference type="GO" id="GO:0000287">
    <property type="term" value="F:magnesium ion binding"/>
    <property type="evidence" value="ECO:0007669"/>
    <property type="project" value="UniProtKB-UniRule"/>
</dbReference>
<comment type="subcellular location">
    <subcellularLocation>
        <location evidence="1 6">Cytoplasm</location>
    </subcellularLocation>
</comment>
<comment type="similarity">
    <text evidence="6">Belongs to the endonuclease V family.</text>
</comment>
<feature type="site" description="Interaction with target DNA" evidence="6">
    <location>
        <position position="84"/>
    </location>
</feature>
<evidence type="ECO:0000313" key="8">
    <source>
        <dbReference type="Proteomes" id="UP000582837"/>
    </source>
</evidence>
<dbReference type="Proteomes" id="UP000582837">
    <property type="component" value="Unassembled WGS sequence"/>
</dbReference>
<dbReference type="EMBL" id="JACHIA010000006">
    <property type="protein sequence ID" value="MBB6071078.1"/>
    <property type="molecule type" value="Genomic_DNA"/>
</dbReference>
<evidence type="ECO:0000256" key="4">
    <source>
        <dbReference type="ARBA" id="ARBA00022759"/>
    </source>
</evidence>
<dbReference type="NCBIfam" id="NF008629">
    <property type="entry name" value="PRK11617.1"/>
    <property type="match status" value="1"/>
</dbReference>
<dbReference type="PANTHER" id="PTHR28511">
    <property type="entry name" value="ENDONUCLEASE V"/>
    <property type="match status" value="1"/>
</dbReference>
<evidence type="ECO:0000256" key="3">
    <source>
        <dbReference type="ARBA" id="ARBA00022722"/>
    </source>
</evidence>
<evidence type="ECO:0000256" key="5">
    <source>
        <dbReference type="ARBA" id="ARBA00022801"/>
    </source>
</evidence>
<dbReference type="HAMAP" id="MF_00801">
    <property type="entry name" value="Endonuclease_5"/>
    <property type="match status" value="1"/>
</dbReference>
<dbReference type="GO" id="GO:0016891">
    <property type="term" value="F:RNA endonuclease activity producing 5'-phosphomonoesters, hydrolytic mechanism"/>
    <property type="evidence" value="ECO:0007669"/>
    <property type="project" value="TreeGrafter"/>
</dbReference>
<organism evidence="7 8">
    <name type="scientific">Longimicrobium terrae</name>
    <dbReference type="NCBI Taxonomy" id="1639882"/>
    <lineage>
        <taxon>Bacteria</taxon>
        <taxon>Pseudomonadati</taxon>
        <taxon>Gemmatimonadota</taxon>
        <taxon>Longimicrobiia</taxon>
        <taxon>Longimicrobiales</taxon>
        <taxon>Longimicrobiaceae</taxon>
        <taxon>Longimicrobium</taxon>
    </lineage>
</organism>
<dbReference type="RefSeq" id="WP_170033594.1">
    <property type="nucleotide sequence ID" value="NZ_JABDTL010000001.1"/>
</dbReference>
<dbReference type="GO" id="GO:0043737">
    <property type="term" value="F:deoxyribonuclease V activity"/>
    <property type="evidence" value="ECO:0007669"/>
    <property type="project" value="UniProtKB-UniRule"/>
</dbReference>